<name>A0ABS9K2I2_9RHOO</name>
<evidence type="ECO:0000313" key="3">
    <source>
        <dbReference type="EMBL" id="MCG2577250.1"/>
    </source>
</evidence>
<dbReference type="EMBL" id="JAKLTN010000002">
    <property type="protein sequence ID" value="MCG2577250.1"/>
    <property type="molecule type" value="Genomic_DNA"/>
</dbReference>
<reference evidence="3" key="1">
    <citation type="submission" date="2022-01" db="EMBL/GenBank/DDBJ databases">
        <authorList>
            <person name="Jo J.-H."/>
            <person name="Im W.-T."/>
        </authorList>
    </citation>
    <scope>NUCLEOTIDE SEQUENCE</scope>
    <source>
        <strain evidence="3">XY25</strain>
    </source>
</reference>
<gene>
    <name evidence="3" type="ORF">LZ012_09620</name>
</gene>
<evidence type="ECO:0000313" key="4">
    <source>
        <dbReference type="Proteomes" id="UP001165384"/>
    </source>
</evidence>
<keyword evidence="1" id="KW-0732">Signal</keyword>
<comment type="caution">
    <text evidence="3">The sequence shown here is derived from an EMBL/GenBank/DDBJ whole genome shotgun (WGS) entry which is preliminary data.</text>
</comment>
<dbReference type="PANTHER" id="PTHR38593:SF1">
    <property type="entry name" value="BLR2558 PROTEIN"/>
    <property type="match status" value="1"/>
</dbReference>
<organism evidence="3 4">
    <name type="scientific">Dechloromonas hankyongensis</name>
    <dbReference type="NCBI Taxonomy" id="2908002"/>
    <lineage>
        <taxon>Bacteria</taxon>
        <taxon>Pseudomonadati</taxon>
        <taxon>Pseudomonadota</taxon>
        <taxon>Betaproteobacteria</taxon>
        <taxon>Rhodocyclales</taxon>
        <taxon>Azonexaceae</taxon>
        <taxon>Dechloromonas</taxon>
    </lineage>
</organism>
<dbReference type="PANTHER" id="PTHR38593">
    <property type="entry name" value="BLR2558 PROTEIN"/>
    <property type="match status" value="1"/>
</dbReference>
<evidence type="ECO:0000256" key="1">
    <source>
        <dbReference type="SAM" id="SignalP"/>
    </source>
</evidence>
<keyword evidence="4" id="KW-1185">Reference proteome</keyword>
<dbReference type="InterPro" id="IPR025419">
    <property type="entry name" value="DUF4142"/>
</dbReference>
<dbReference type="Gene3D" id="1.20.1260.10">
    <property type="match status" value="1"/>
</dbReference>
<feature type="signal peptide" evidence="1">
    <location>
        <begin position="1"/>
        <end position="21"/>
    </location>
</feature>
<feature type="chain" id="PRO_5045051999" evidence="1">
    <location>
        <begin position="22"/>
        <end position="178"/>
    </location>
</feature>
<dbReference type="Pfam" id="PF13628">
    <property type="entry name" value="DUF4142"/>
    <property type="match status" value="1"/>
</dbReference>
<dbReference type="InterPro" id="IPR012347">
    <property type="entry name" value="Ferritin-like"/>
</dbReference>
<evidence type="ECO:0000259" key="2">
    <source>
        <dbReference type="Pfam" id="PF13628"/>
    </source>
</evidence>
<accession>A0ABS9K2I2</accession>
<protein>
    <submittedName>
        <fullName evidence="3">DUF4142 domain-containing protein</fullName>
    </submittedName>
</protein>
<proteinExistence type="predicted"/>
<sequence>MKTSAVILASALLLGAGASLAQGNTTATTPTDPQIAHIVVTANQIDIDAGKVAESKASSKDVKAFAKQMVTDHTGVNKQASELVKKLKVTPEDNPTSRNLKAGGDDMQKQLKGMKETDFDKAYIDNEVTFHQTVLDSIDKTLLPNAKNDELKNLITKTRPAIAAHLEHAKQLQASLNK</sequence>
<feature type="domain" description="DUF4142" evidence="2">
    <location>
        <begin position="31"/>
        <end position="172"/>
    </location>
</feature>
<dbReference type="Proteomes" id="UP001165384">
    <property type="component" value="Unassembled WGS sequence"/>
</dbReference>
<dbReference type="RefSeq" id="WP_275710133.1">
    <property type="nucleotide sequence ID" value="NZ_JAKLTN010000002.1"/>
</dbReference>